<keyword evidence="1" id="KW-1133">Transmembrane helix</keyword>
<reference evidence="3 4" key="1">
    <citation type="journal article" date="2014" name="J. Biotechnol.">
        <title>Complete genome sequence of the actinobacterium Amycolatopsis japonica MG417-CF17(T) (=DSM 44213T) producing (S,S)-N,N'-ethylenediaminedisuccinic acid.</title>
        <authorList>
            <person name="Stegmann E."/>
            <person name="Albersmeier A."/>
            <person name="Spohn M."/>
            <person name="Gert H."/>
            <person name="Weber T."/>
            <person name="Wohlleben W."/>
            <person name="Kalinowski J."/>
            <person name="Ruckert C."/>
        </authorList>
    </citation>
    <scope>NUCLEOTIDE SEQUENCE [LARGE SCALE GENOMIC DNA]</scope>
    <source>
        <strain evidence="4">MG417-CF17 (DSM 44213)</strain>
    </source>
</reference>
<dbReference type="eggNOG" id="COG4928">
    <property type="taxonomic scope" value="Bacteria"/>
</dbReference>
<protein>
    <recommendedName>
        <fullName evidence="2">EF-hand domain-containing protein</fullName>
    </recommendedName>
</protein>
<dbReference type="PROSITE" id="PS00018">
    <property type="entry name" value="EF_HAND_1"/>
    <property type="match status" value="1"/>
</dbReference>
<dbReference type="InterPro" id="IPR027417">
    <property type="entry name" value="P-loop_NTPase"/>
</dbReference>
<dbReference type="eggNOG" id="COG4249">
    <property type="taxonomic scope" value="Bacteria"/>
</dbReference>
<proteinExistence type="predicted"/>
<dbReference type="SUPFAM" id="SSF52540">
    <property type="entry name" value="P-loop containing nucleoside triphosphate hydrolases"/>
    <property type="match status" value="1"/>
</dbReference>
<dbReference type="GO" id="GO:0005509">
    <property type="term" value="F:calcium ion binding"/>
    <property type="evidence" value="ECO:0007669"/>
    <property type="project" value="InterPro"/>
</dbReference>
<dbReference type="InterPro" id="IPR052754">
    <property type="entry name" value="NTPase_KAP_P-loop"/>
</dbReference>
<evidence type="ECO:0000313" key="3">
    <source>
        <dbReference type="EMBL" id="AIG78750.1"/>
    </source>
</evidence>
<dbReference type="InterPro" id="IPR018247">
    <property type="entry name" value="EF_Hand_1_Ca_BS"/>
</dbReference>
<dbReference type="STRING" id="208439.AJAP_29585"/>
<evidence type="ECO:0000259" key="2">
    <source>
        <dbReference type="PROSITE" id="PS50222"/>
    </source>
</evidence>
<dbReference type="RefSeq" id="WP_051972631.1">
    <property type="nucleotide sequence ID" value="NZ_CP008953.1"/>
</dbReference>
<dbReference type="Pfam" id="PF07693">
    <property type="entry name" value="KAP_NTPase"/>
    <property type="match status" value="1"/>
</dbReference>
<dbReference type="AlphaFoldDB" id="A0A075V794"/>
<dbReference type="Proteomes" id="UP000028492">
    <property type="component" value="Chromosome"/>
</dbReference>
<dbReference type="InterPro" id="IPR002048">
    <property type="entry name" value="EF_hand_dom"/>
</dbReference>
<feature type="transmembrane region" description="Helical" evidence="1">
    <location>
        <begin position="394"/>
        <end position="420"/>
    </location>
</feature>
<dbReference type="PANTHER" id="PTHR22674">
    <property type="entry name" value="NTPASE, KAP FAMILY P-LOOP DOMAIN-CONTAINING 1"/>
    <property type="match status" value="1"/>
</dbReference>
<dbReference type="InterPro" id="IPR011646">
    <property type="entry name" value="KAP_P-loop"/>
</dbReference>
<keyword evidence="1" id="KW-0812">Transmembrane</keyword>
<dbReference type="Gene3D" id="3.40.50.1460">
    <property type="match status" value="1"/>
</dbReference>
<organism evidence="3 4">
    <name type="scientific">Amycolatopsis japonica</name>
    <dbReference type="NCBI Taxonomy" id="208439"/>
    <lineage>
        <taxon>Bacteria</taxon>
        <taxon>Bacillati</taxon>
        <taxon>Actinomycetota</taxon>
        <taxon>Actinomycetes</taxon>
        <taxon>Pseudonocardiales</taxon>
        <taxon>Pseudonocardiaceae</taxon>
        <taxon>Amycolatopsis</taxon>
        <taxon>Amycolatopsis japonica group</taxon>
    </lineage>
</organism>
<dbReference type="KEGG" id="aja:AJAP_29585"/>
<dbReference type="EMBL" id="CP008953">
    <property type="protein sequence ID" value="AIG78750.1"/>
    <property type="molecule type" value="Genomic_DNA"/>
</dbReference>
<name>A0A075V794_9PSEU</name>
<accession>A0A075V794</accession>
<evidence type="ECO:0000313" key="4">
    <source>
        <dbReference type="Proteomes" id="UP000028492"/>
    </source>
</evidence>
<keyword evidence="1" id="KW-0472">Membrane</keyword>
<sequence>MARKALIVGSSRFTDPSFEGLDVTTEAAAVAAVFGDEAIGGFEVASLSDQSNTTVFSVIDRFFDAAGPEDVLLLYLIGGGVQGQGEWYFASTDTDARYAATSALSSRALRHYVETSDCRKFVLIFDFPFSGAFAESVMWVGEDFPGERAIVAVSATNALREHEKGPSWSAGVLADALVDGLRTGRADADRDGVVTAEEFGAFLGREAVTPVQQTMYHVTPAAEHLRVAGSPAVHGTTPGSDVEWAADATAREDFLHRDELAGVLAFRLTDARMRRPDVSFLVHVDGAWGTGKTTLLGFLRRRLGGTFLLVEFDAWRQARLGRPWWTLLTAARDAIAADRGWWGRRWLRSAEVFARARRTGAPYAFAVLVLVLLVGGLAFWLWPRQGTAGGWSEAAKVVGTVVAAMIPFWAGALVVSRFLLWNSARGAKLFEESGTNPMAEVSAHFSWLLGRTRKPLLFLIDDLDRCGYEEVVGLLDTVQTVFRNAPGAASAPLFVVAADGAWLRKSYESKYPVFEHCVARPGKSLGYLFLEKLFQITVPMPSFTTALRRLYIDRLLRISEGGDSEIASEAALLRGRLRGEAGREREILDILDEASAAAKAELVGDATRALAQPVVREQTEHWLRKFAPLISDTPRGFNQFVNTYTAHRAIRTLEGNTVGTDTLALWCVVRVRWPDLFDHLEAEPSSVAGILDPALVSDHFPERLREVAASASVREVVASTLGGPLYQGRIEQCCGVFES</sequence>
<dbReference type="PANTHER" id="PTHR22674:SF6">
    <property type="entry name" value="NTPASE KAP FAMILY P-LOOP DOMAIN-CONTAINING PROTEIN 1"/>
    <property type="match status" value="1"/>
</dbReference>
<evidence type="ECO:0000256" key="1">
    <source>
        <dbReference type="SAM" id="Phobius"/>
    </source>
</evidence>
<feature type="transmembrane region" description="Helical" evidence="1">
    <location>
        <begin position="363"/>
        <end position="382"/>
    </location>
</feature>
<dbReference type="PROSITE" id="PS50222">
    <property type="entry name" value="EF_HAND_2"/>
    <property type="match status" value="1"/>
</dbReference>
<feature type="domain" description="EF-hand" evidence="2">
    <location>
        <begin position="187"/>
        <end position="209"/>
    </location>
</feature>
<gene>
    <name evidence="3" type="ORF">AJAP_29585</name>
</gene>
<dbReference type="HOGENOM" id="CLU_375388_0_0_11"/>
<keyword evidence="4" id="KW-1185">Reference proteome</keyword>